<name>A0A0K1T990_9CREN</name>
<gene>
    <name evidence="3" type="ORF">MsedE_1486</name>
</gene>
<sequence>MKWLLFTILLAISLFPMNLYESNTSTTLSAGQYEYFPLNVNTTEILSYSWNSTGSVAVMVMNQTQLQEFLNGTGSPYKGLVILNSSFSNQVLLTPGKYYFVLYAYLQQVTLQYSLKLVPAQVSYTLPVGYQENYQLNLSYPFHLYLYLVSNNSFSVRVTSGNVTYFSAAPSRDTPLTFVNHTLTLSPGNYSITVVNPGSSTIAVYSSVLYASTYPDPLSLNRTDYPMGVASYGLFNRSGVPVPYVVKASSVVGFANISSIFAYNQTAEKLNVSPYSASLQLNVPLVVINGKQNQTYWVQNVIVFMTNESTLCYESSVLNVTNANATLTNISIQGRGGVYPPFNNGIYYTYKTKGVQYKTPLSLLISINVSVIKKLGVRIGFDYKVLENGSVVNGSWNQFDSPLILDSGVSQAYLYVDGYNSPSTLNFYDAELVFGGGGNGEVAYFQNLSATLAIFYYNGSLHPFPSVYSFGADTAEGTSDLHVSLMNGLVSVSKGQDNPVFLTNQFNASIPVLRVVVNHVQNKSSVSNVTTTTTHTNTSTSTSSNVTKNTVPPPSNTSQTSSAPTKKGGLPPYLLPGLVIAVIVVIVIWVLINRFRKPDLNI</sequence>
<dbReference type="Pfam" id="PF05317">
    <property type="entry name" value="Thermopsin"/>
    <property type="match status" value="1"/>
</dbReference>
<evidence type="ECO:0000256" key="2">
    <source>
        <dbReference type="SAM" id="Phobius"/>
    </source>
</evidence>
<evidence type="ECO:0000256" key="1">
    <source>
        <dbReference type="SAM" id="MobiDB-lite"/>
    </source>
</evidence>
<dbReference type="GeneID" id="91755962"/>
<dbReference type="Proteomes" id="UP000056255">
    <property type="component" value="Chromosome"/>
</dbReference>
<feature type="region of interest" description="Disordered" evidence="1">
    <location>
        <begin position="527"/>
        <end position="567"/>
    </location>
</feature>
<protein>
    <recommendedName>
        <fullName evidence="5">Thermopsin</fullName>
    </recommendedName>
</protein>
<organism evidence="3 4">
    <name type="scientific">Metallosphaera sedula</name>
    <dbReference type="NCBI Taxonomy" id="43687"/>
    <lineage>
        <taxon>Archaea</taxon>
        <taxon>Thermoproteota</taxon>
        <taxon>Thermoprotei</taxon>
        <taxon>Sulfolobales</taxon>
        <taxon>Sulfolobaceae</taxon>
        <taxon>Metallosphaera</taxon>
    </lineage>
</organism>
<dbReference type="InterPro" id="IPR007981">
    <property type="entry name" value="Peptidase_A5"/>
</dbReference>
<feature type="transmembrane region" description="Helical" evidence="2">
    <location>
        <begin position="573"/>
        <end position="592"/>
    </location>
</feature>
<evidence type="ECO:0008006" key="5">
    <source>
        <dbReference type="Google" id="ProtNLM"/>
    </source>
</evidence>
<keyword evidence="2" id="KW-0472">Membrane</keyword>
<dbReference type="OrthoDB" id="34640at2157"/>
<proteinExistence type="predicted"/>
<reference evidence="3 4" key="1">
    <citation type="submission" date="2015-07" db="EMBL/GenBank/DDBJ databases">
        <title>Physiological, transcriptional responses and genome re-sequencing of acid resistant extremely thermoacidophilic Metallosphaera sedula SARC-M1.</title>
        <authorList>
            <person name="Ai C."/>
            <person name="McCarthy S."/>
            <person name="Eckrich V."/>
            <person name="Rudrappa D."/>
            <person name="Qiu G."/>
            <person name="Blum P."/>
        </authorList>
    </citation>
    <scope>NUCLEOTIDE SEQUENCE [LARGE SCALE GENOMIC DNA]</scope>
    <source>
        <strain evidence="3 4">SARC-M1</strain>
    </source>
</reference>
<keyword evidence="2" id="KW-1133">Transmembrane helix</keyword>
<dbReference type="PATRIC" id="fig|43687.9.peg.1587"/>
<feature type="compositionally biased region" description="Low complexity" evidence="1">
    <location>
        <begin position="527"/>
        <end position="550"/>
    </location>
</feature>
<dbReference type="RefSeq" id="WP_053094467.1">
    <property type="nucleotide sequence ID" value="NZ_AP019770.1"/>
</dbReference>
<dbReference type="AlphaFoldDB" id="A0A0K1T990"/>
<keyword evidence="2" id="KW-0812">Transmembrane</keyword>
<accession>A0A0K1T990</accession>
<dbReference type="EMBL" id="CP012176">
    <property type="protein sequence ID" value="AKV83436.1"/>
    <property type="molecule type" value="Genomic_DNA"/>
</dbReference>
<evidence type="ECO:0000313" key="4">
    <source>
        <dbReference type="Proteomes" id="UP000056255"/>
    </source>
</evidence>
<evidence type="ECO:0000313" key="3">
    <source>
        <dbReference type="EMBL" id="AKV83436.1"/>
    </source>
</evidence>